<reference evidence="3" key="1">
    <citation type="submission" date="2023-07" db="EMBL/GenBank/DDBJ databases">
        <authorList>
            <person name="Kim M."/>
        </authorList>
    </citation>
    <scope>NUCLEOTIDE SEQUENCE</scope>
    <source>
        <strain evidence="3">BIUV-7</strain>
    </source>
</reference>
<dbReference type="Pfam" id="PF12146">
    <property type="entry name" value="Hydrolase_4"/>
    <property type="match status" value="1"/>
</dbReference>
<sequence>MPTVAPPWAIASRTPIERRELAFTNGGSLLRGTLYAPRGGRELPVVIAFHGAQAASRDHPLYDHLKTMLPPLGVAVFVFDRRGTGASGGDDARKSDFDLLAADGVAAFRMLAADNQIDPRRIGFWGLSQGGWLTLLAAEKEPRAAFAVAVSAPMAGAGVQMNFAVANVMRIKGYKQADIDAAIAARETIDRYARGEGDRASAERADAEARKQPWWRDSYLSGNLDDPTWRGQMAADPLRALDGSRVPTLMIFGQADPWVPVAPSLAALDASAARHPNVTLRVIDGADHSMMLGVDPKAQIDPAGFGKLAPDAPAYLGLLASWLTERGVMRP</sequence>
<dbReference type="SUPFAM" id="SSF53474">
    <property type="entry name" value="alpha/beta-Hydrolases"/>
    <property type="match status" value="1"/>
</dbReference>
<dbReference type="Proteomes" id="UP001169764">
    <property type="component" value="Unassembled WGS sequence"/>
</dbReference>
<dbReference type="InterPro" id="IPR022742">
    <property type="entry name" value="Hydrolase_4"/>
</dbReference>
<dbReference type="GO" id="GO:0016787">
    <property type="term" value="F:hydrolase activity"/>
    <property type="evidence" value="ECO:0007669"/>
    <property type="project" value="UniProtKB-KW"/>
</dbReference>
<evidence type="ECO:0000256" key="1">
    <source>
        <dbReference type="ARBA" id="ARBA00022801"/>
    </source>
</evidence>
<keyword evidence="4" id="KW-1185">Reference proteome</keyword>
<dbReference type="InterPro" id="IPR053145">
    <property type="entry name" value="AB_hydrolase_Est10"/>
</dbReference>
<keyword evidence="1 3" id="KW-0378">Hydrolase</keyword>
<dbReference type="RefSeq" id="WP_303539328.1">
    <property type="nucleotide sequence ID" value="NZ_JAUOTP010000001.1"/>
</dbReference>
<dbReference type="InterPro" id="IPR002471">
    <property type="entry name" value="Pept_S9_AS"/>
</dbReference>
<evidence type="ECO:0000313" key="4">
    <source>
        <dbReference type="Proteomes" id="UP001169764"/>
    </source>
</evidence>
<protein>
    <submittedName>
        <fullName evidence="3">Alpha/beta fold hydrolase</fullName>
    </submittedName>
</protein>
<accession>A0ABT8Y3W1</accession>
<dbReference type="PANTHER" id="PTHR43265">
    <property type="entry name" value="ESTERASE ESTD"/>
    <property type="match status" value="1"/>
</dbReference>
<gene>
    <name evidence="3" type="ORF">Q4F19_01270</name>
</gene>
<feature type="domain" description="Serine aminopeptidase S33" evidence="2">
    <location>
        <begin position="45"/>
        <end position="291"/>
    </location>
</feature>
<dbReference type="Gene3D" id="3.40.50.1820">
    <property type="entry name" value="alpha/beta hydrolase"/>
    <property type="match status" value="1"/>
</dbReference>
<organism evidence="3 4">
    <name type="scientific">Sphingomonas natans</name>
    <dbReference type="NCBI Taxonomy" id="3063330"/>
    <lineage>
        <taxon>Bacteria</taxon>
        <taxon>Pseudomonadati</taxon>
        <taxon>Pseudomonadota</taxon>
        <taxon>Alphaproteobacteria</taxon>
        <taxon>Sphingomonadales</taxon>
        <taxon>Sphingomonadaceae</taxon>
        <taxon>Sphingomonas</taxon>
    </lineage>
</organism>
<evidence type="ECO:0000259" key="2">
    <source>
        <dbReference type="Pfam" id="PF12146"/>
    </source>
</evidence>
<comment type="caution">
    <text evidence="3">The sequence shown here is derived from an EMBL/GenBank/DDBJ whole genome shotgun (WGS) entry which is preliminary data.</text>
</comment>
<dbReference type="EMBL" id="JAUOTP010000001">
    <property type="protein sequence ID" value="MDO6413002.1"/>
    <property type="molecule type" value="Genomic_DNA"/>
</dbReference>
<dbReference type="PANTHER" id="PTHR43265:SF1">
    <property type="entry name" value="ESTERASE ESTD"/>
    <property type="match status" value="1"/>
</dbReference>
<proteinExistence type="predicted"/>
<name>A0ABT8Y3W1_9SPHN</name>
<evidence type="ECO:0000313" key="3">
    <source>
        <dbReference type="EMBL" id="MDO6413002.1"/>
    </source>
</evidence>
<dbReference type="PROSITE" id="PS00708">
    <property type="entry name" value="PRO_ENDOPEP_SER"/>
    <property type="match status" value="1"/>
</dbReference>
<dbReference type="InterPro" id="IPR029058">
    <property type="entry name" value="AB_hydrolase_fold"/>
</dbReference>